<feature type="compositionally biased region" description="Low complexity" evidence="1">
    <location>
        <begin position="116"/>
        <end position="130"/>
    </location>
</feature>
<dbReference type="EMBL" id="CP071868">
    <property type="protein sequence ID" value="QTE30101.1"/>
    <property type="molecule type" value="Genomic_DNA"/>
</dbReference>
<dbReference type="SUPFAM" id="SSF50939">
    <property type="entry name" value="Sialidases"/>
    <property type="match status" value="2"/>
</dbReference>
<evidence type="ECO:0000256" key="1">
    <source>
        <dbReference type="SAM" id="MobiDB-lite"/>
    </source>
</evidence>
<dbReference type="InterPro" id="IPR036278">
    <property type="entry name" value="Sialidase_sf"/>
</dbReference>
<evidence type="ECO:0000256" key="2">
    <source>
        <dbReference type="SAM" id="SignalP"/>
    </source>
</evidence>
<accession>A0A8A4ZFB5</accession>
<proteinExistence type="predicted"/>
<protein>
    <recommendedName>
        <fullName evidence="5">Exo-alpha-sialidase</fullName>
    </recommendedName>
</protein>
<feature type="region of interest" description="Disordered" evidence="1">
    <location>
        <begin position="116"/>
        <end position="136"/>
    </location>
</feature>
<sequence length="805" mass="80148">MTPVPAARRVAVVVLAAIAALLLTACQERTPEPAPSAAPVLDVTFTPVDVPTDMRATADAPAVWGTTALPSDGTLPRLAVGLVSPGPSGRTAVRVWSSAADASAMTEQATLDIAGTTAGPTAGPSADATGGTTGGANGTASDVQAVTVAGSAGISAISGYAWTGTTDESFLLTSADRTTWTPVELDAAARAARTHESGADAQRVVLAGDGLVSRRPAVVVHTVATGETSTTALPALGDDEAQVVTGVAVAGDVVVVTAERGPRGEPATPVSYVSTDAGATFGAARDVTASARADVAGVVWTGTEFVATGSDRSAGEGSSRPAAWASPDGATWTPDGLAPFGADPLGWAVKGAPARFSRPTTSNGEVAVAITQSANPAVYLRYRRADGAWTEPVATVEYPSADPAAVAVRTAGGLAAVIEANGALAEVRATAGGLAAGGSAEGASLNEWRQGYGVDSLHALPGAVGVAAAQLVFEFTAGDDGDGGRYGFVQFLAPASYTYAGGRLRAVAWGPPDLVTHSAPVFGTDAGSGTSVLAAVATAEEGFPMHAWVSPAGAGWQPVTGIEELGFQRPRAVAMTSAGWLLAADAGTSGDYSDSRVAALWTSPDGLAWTRAAGQFQTDGGGDSSITAICDLPGGPVAVGWAEDADRVSHATAWTNDGAGWAPVALTDAPGSFFTSCVATETGARLEGSDGAVDTVWETSDGGAFAVVERLADGVSRGIAVEVDGGVAAAGWIESAAFTGPVLWLSADGARWRWVPIPAAGSTDDIDVQAVGADLLVTAQGAGTAQVWTVPDVAAALAAIRAGAR</sequence>
<dbReference type="RefSeq" id="WP_227424417.1">
    <property type="nucleotide sequence ID" value="NZ_CP071868.1"/>
</dbReference>
<dbReference type="AlphaFoldDB" id="A0A8A4ZFB5"/>
<gene>
    <name evidence="3" type="ORF">J4E96_03525</name>
</gene>
<name>A0A8A4ZFB5_9MICO</name>
<evidence type="ECO:0000313" key="4">
    <source>
        <dbReference type="Proteomes" id="UP000663937"/>
    </source>
</evidence>
<dbReference type="Proteomes" id="UP000663937">
    <property type="component" value="Chromosome"/>
</dbReference>
<organism evidence="3 4">
    <name type="scientific">Pengzhenrongella sicca</name>
    <dbReference type="NCBI Taxonomy" id="2819238"/>
    <lineage>
        <taxon>Bacteria</taxon>
        <taxon>Bacillati</taxon>
        <taxon>Actinomycetota</taxon>
        <taxon>Actinomycetes</taxon>
        <taxon>Micrococcales</taxon>
        <taxon>Pengzhenrongella</taxon>
    </lineage>
</organism>
<feature type="signal peptide" evidence="2">
    <location>
        <begin position="1"/>
        <end position="25"/>
    </location>
</feature>
<evidence type="ECO:0008006" key="5">
    <source>
        <dbReference type="Google" id="ProtNLM"/>
    </source>
</evidence>
<dbReference type="KEGG" id="psic:J4E96_03525"/>
<keyword evidence="2" id="KW-0732">Signal</keyword>
<keyword evidence="4" id="KW-1185">Reference proteome</keyword>
<evidence type="ECO:0000313" key="3">
    <source>
        <dbReference type="EMBL" id="QTE30101.1"/>
    </source>
</evidence>
<reference evidence="3" key="1">
    <citation type="submission" date="2021-03" db="EMBL/GenBank/DDBJ databases">
        <title>Pengzhenrongella sicca gen. nov., sp. nov., a new member of suborder Micrococcineae isolated from High-Arctic tundra soil.</title>
        <authorList>
            <person name="Peng F."/>
        </authorList>
    </citation>
    <scope>NUCLEOTIDE SEQUENCE</scope>
    <source>
        <strain evidence="3">LRZ-2</strain>
    </source>
</reference>
<feature type="chain" id="PRO_5038853730" description="Exo-alpha-sialidase" evidence="2">
    <location>
        <begin position="26"/>
        <end position="805"/>
    </location>
</feature>